<dbReference type="EMBL" id="GBEZ01006864">
    <property type="protein sequence ID" value="JAC78557.1"/>
    <property type="molecule type" value="Transcribed_RNA"/>
</dbReference>
<accession>A0A061S088</accession>
<feature type="non-terminal residue" evidence="2">
    <location>
        <position position="1"/>
    </location>
</feature>
<keyword evidence="1" id="KW-0732">Signal</keyword>
<evidence type="ECO:0000256" key="1">
    <source>
        <dbReference type="SAM" id="SignalP"/>
    </source>
</evidence>
<reference evidence="2" key="1">
    <citation type="submission" date="2014-05" db="EMBL/GenBank/DDBJ databases">
        <title>The transcriptome of the halophilic microalga Tetraselmis sp. GSL018 isolated from the Great Salt Lake, Utah.</title>
        <authorList>
            <person name="Jinkerson R.E."/>
            <person name="D'Adamo S."/>
            <person name="Posewitz M.C."/>
        </authorList>
    </citation>
    <scope>NUCLEOTIDE SEQUENCE</scope>
    <source>
        <strain evidence="2">GSL018</strain>
    </source>
</reference>
<proteinExistence type="predicted"/>
<evidence type="ECO:0008006" key="3">
    <source>
        <dbReference type="Google" id="ProtNLM"/>
    </source>
</evidence>
<feature type="chain" id="PRO_5001606049" description="Secreted protein" evidence="1">
    <location>
        <begin position="25"/>
        <end position="93"/>
    </location>
</feature>
<sequence>VCVCVCVCVHLCVLVLVAVGQTRPHEISGDKGVWSRPALRVGRRTLHQGQSERKRVGVGLGGVICMAGSRSCASTGNHSRRPAGEIVFKFGDD</sequence>
<dbReference type="AlphaFoldDB" id="A0A061S088"/>
<evidence type="ECO:0000313" key="2">
    <source>
        <dbReference type="EMBL" id="JAC78557.1"/>
    </source>
</evidence>
<name>A0A061S088_9CHLO</name>
<organism evidence="2">
    <name type="scientific">Tetraselmis sp. GSL018</name>
    <dbReference type="NCBI Taxonomy" id="582737"/>
    <lineage>
        <taxon>Eukaryota</taxon>
        <taxon>Viridiplantae</taxon>
        <taxon>Chlorophyta</taxon>
        <taxon>core chlorophytes</taxon>
        <taxon>Chlorodendrophyceae</taxon>
        <taxon>Chlorodendrales</taxon>
        <taxon>Chlorodendraceae</taxon>
        <taxon>Tetraselmis</taxon>
    </lineage>
</organism>
<protein>
    <recommendedName>
        <fullName evidence="3">Secreted protein</fullName>
    </recommendedName>
</protein>
<feature type="non-terminal residue" evidence="2">
    <location>
        <position position="93"/>
    </location>
</feature>
<feature type="signal peptide" evidence="1">
    <location>
        <begin position="1"/>
        <end position="24"/>
    </location>
</feature>
<gene>
    <name evidence="2" type="ORF">TSPGSL018_14830</name>
</gene>